<dbReference type="PANTHER" id="PTHR32251:SF23">
    <property type="entry name" value="3-OXO-5-ALPHA-STEROID 4-DEHYDROGENASE (DUF1295)"/>
    <property type="match status" value="1"/>
</dbReference>
<dbReference type="Gene3D" id="1.20.120.1630">
    <property type="match status" value="1"/>
</dbReference>
<dbReference type="Pfam" id="PF06966">
    <property type="entry name" value="DUF1295"/>
    <property type="match status" value="1"/>
</dbReference>
<accession>A0ABM4BA83</accession>
<proteinExistence type="predicted"/>
<dbReference type="PANTHER" id="PTHR32251">
    <property type="entry name" value="3-OXO-5-ALPHA-STEROID 4-DEHYDROGENASE"/>
    <property type="match status" value="1"/>
</dbReference>
<dbReference type="RefSeq" id="XP_065645819.1">
    <property type="nucleotide sequence ID" value="XM_065789747.1"/>
</dbReference>
<feature type="transmembrane region" description="Helical" evidence="1">
    <location>
        <begin position="293"/>
        <end position="317"/>
    </location>
</feature>
<dbReference type="InterPro" id="IPR010721">
    <property type="entry name" value="UstE-like"/>
</dbReference>
<keyword evidence="1" id="KW-1133">Transmembrane helix</keyword>
<name>A0ABM4BA83_HYDVU</name>
<sequence length="366" mass="43087">MVQSNNVAKGLWISVMILCFGILVFYFIGMHVWIPDLNNDIFKSDHLIIPALNSVLLYVYIPIAAYCFITSELTGNYSQVDKIWPLAPILFSWFLTFYICFSEKNDTCDLKPFIISVLMTLWALRLMHQFYLKGGYNFPRIWEGEEDYRWKYVRKMPMLTNNRLLLLFFNLFFITIYQLTLLFLISGSVIVGVIMLRYRQNKHQSLRLSDYLISSFLLLFIFIEAVADRQQRRFQIEKFRRIQSGEKLTGSDEHYELGFKTAELFSYSRHPNFTCEQIIWVLFYCFTIDFETINLVSVGGLFNFSIVGCILLILLFLKSTDLTEDISSSKYPAYVKYQNNVARIVDLKLVAKKIFFGKNPDRNWIN</sequence>
<reference evidence="3" key="2">
    <citation type="submission" date="2025-08" db="UniProtKB">
        <authorList>
            <consortium name="RefSeq"/>
        </authorList>
    </citation>
    <scope>IDENTIFICATION</scope>
</reference>
<keyword evidence="1" id="KW-0812">Transmembrane</keyword>
<feature type="transmembrane region" description="Helical" evidence="1">
    <location>
        <begin position="12"/>
        <end position="34"/>
    </location>
</feature>
<feature type="transmembrane region" description="Helical" evidence="1">
    <location>
        <begin position="208"/>
        <end position="227"/>
    </location>
</feature>
<gene>
    <name evidence="3" type="primary">LOC136076273</name>
</gene>
<keyword evidence="1" id="KW-0472">Membrane</keyword>
<protein>
    <submittedName>
        <fullName evidence="3">Uncharacterized protein LOC136076273</fullName>
    </submittedName>
</protein>
<feature type="transmembrane region" description="Helical" evidence="1">
    <location>
        <begin position="113"/>
        <end position="132"/>
    </location>
</feature>
<evidence type="ECO:0000256" key="1">
    <source>
        <dbReference type="SAM" id="Phobius"/>
    </source>
</evidence>
<keyword evidence="2" id="KW-1185">Reference proteome</keyword>
<evidence type="ECO:0000313" key="2">
    <source>
        <dbReference type="Proteomes" id="UP001652625"/>
    </source>
</evidence>
<organism evidence="2 3">
    <name type="scientific">Hydra vulgaris</name>
    <name type="common">Hydra</name>
    <name type="synonym">Hydra attenuata</name>
    <dbReference type="NCBI Taxonomy" id="6087"/>
    <lineage>
        <taxon>Eukaryota</taxon>
        <taxon>Metazoa</taxon>
        <taxon>Cnidaria</taxon>
        <taxon>Hydrozoa</taxon>
        <taxon>Hydroidolina</taxon>
        <taxon>Anthoathecata</taxon>
        <taxon>Aplanulata</taxon>
        <taxon>Hydridae</taxon>
        <taxon>Hydra</taxon>
    </lineage>
</organism>
<evidence type="ECO:0000313" key="3">
    <source>
        <dbReference type="RefSeq" id="XP_065645819.1"/>
    </source>
</evidence>
<dbReference type="GeneID" id="136076273"/>
<reference evidence="2" key="1">
    <citation type="submission" date="2025-05" db="UniProtKB">
        <authorList>
            <consortium name="RefSeq"/>
        </authorList>
    </citation>
    <scope>NUCLEOTIDE SEQUENCE [LARGE SCALE GENOMIC DNA]</scope>
</reference>
<dbReference type="Proteomes" id="UP001652625">
    <property type="component" value="Chromosome 02"/>
</dbReference>
<feature type="transmembrane region" description="Helical" evidence="1">
    <location>
        <begin position="164"/>
        <end position="196"/>
    </location>
</feature>
<feature type="transmembrane region" description="Helical" evidence="1">
    <location>
        <begin position="83"/>
        <end position="101"/>
    </location>
</feature>
<feature type="transmembrane region" description="Helical" evidence="1">
    <location>
        <begin position="46"/>
        <end position="71"/>
    </location>
</feature>